<dbReference type="SUPFAM" id="SSF53955">
    <property type="entry name" value="Lysozyme-like"/>
    <property type="match status" value="1"/>
</dbReference>
<sequence length="151" mass="16020">AKKAAAEAAARTESQAASRSAARQPAPEPTREPAPQPTQQPAPQPSPQPVSSGDARSIARSMLSGYGWGEDQFGCLDSLWMKESGWNHTAMNPSSGAYGIPQSLPGSKMASAGTDWQTNPATQIAWGLGYISERYGSPCNAWAHSQAVNWY</sequence>
<feature type="compositionally biased region" description="Pro residues" evidence="1">
    <location>
        <begin position="26"/>
        <end position="48"/>
    </location>
</feature>
<dbReference type="EMBL" id="JBHMAX010000027">
    <property type="protein sequence ID" value="MFB9733208.1"/>
    <property type="molecule type" value="Genomic_DNA"/>
</dbReference>
<proteinExistence type="predicted"/>
<dbReference type="InterPro" id="IPR023346">
    <property type="entry name" value="Lysozyme-like_dom_sf"/>
</dbReference>
<keyword evidence="3" id="KW-1185">Reference proteome</keyword>
<evidence type="ECO:0000313" key="2">
    <source>
        <dbReference type="EMBL" id="MFB9733208.1"/>
    </source>
</evidence>
<comment type="caution">
    <text evidence="2">The sequence shown here is derived from an EMBL/GenBank/DDBJ whole genome shotgun (WGS) entry which is preliminary data.</text>
</comment>
<gene>
    <name evidence="2" type="ORF">ACFFN0_14250</name>
</gene>
<name>A0ABV5V5W3_9MICO</name>
<organism evidence="2 3">
    <name type="scientific">Ornithinimicrobium kibberense</name>
    <dbReference type="NCBI Taxonomy" id="282060"/>
    <lineage>
        <taxon>Bacteria</taxon>
        <taxon>Bacillati</taxon>
        <taxon>Actinomycetota</taxon>
        <taxon>Actinomycetes</taxon>
        <taxon>Micrococcales</taxon>
        <taxon>Ornithinimicrobiaceae</taxon>
        <taxon>Ornithinimicrobium</taxon>
    </lineage>
</organism>
<feature type="compositionally biased region" description="Low complexity" evidence="1">
    <location>
        <begin position="1"/>
        <end position="25"/>
    </location>
</feature>
<reference evidence="2 3" key="1">
    <citation type="submission" date="2024-09" db="EMBL/GenBank/DDBJ databases">
        <authorList>
            <person name="Sun Q."/>
            <person name="Mori K."/>
        </authorList>
    </citation>
    <scope>NUCLEOTIDE SEQUENCE [LARGE SCALE GENOMIC DNA]</scope>
    <source>
        <strain evidence="2 3">JCM 12763</strain>
    </source>
</reference>
<accession>A0ABV5V5W3</accession>
<feature type="non-terminal residue" evidence="2">
    <location>
        <position position="1"/>
    </location>
</feature>
<protein>
    <submittedName>
        <fullName evidence="2">Lytic transglycosylase domain-containing protein</fullName>
    </submittedName>
</protein>
<evidence type="ECO:0000313" key="3">
    <source>
        <dbReference type="Proteomes" id="UP001589613"/>
    </source>
</evidence>
<dbReference type="Proteomes" id="UP001589613">
    <property type="component" value="Unassembled WGS sequence"/>
</dbReference>
<feature type="region of interest" description="Disordered" evidence="1">
    <location>
        <begin position="1"/>
        <end position="57"/>
    </location>
</feature>
<evidence type="ECO:0000256" key="1">
    <source>
        <dbReference type="SAM" id="MobiDB-lite"/>
    </source>
</evidence>